<evidence type="ECO:0000256" key="2">
    <source>
        <dbReference type="ARBA" id="ARBA00011836"/>
    </source>
</evidence>
<comment type="subunit">
    <text evidence="2">Interacts with ODC1 and thereby sterically blocks ODC homodimerization.</text>
</comment>
<dbReference type="GO" id="GO:0075523">
    <property type="term" value="P:viral translational frameshifting"/>
    <property type="evidence" value="ECO:0007669"/>
    <property type="project" value="UniProtKB-KW"/>
</dbReference>
<evidence type="ECO:0000256" key="1">
    <source>
        <dbReference type="ARBA" id="ARBA00008796"/>
    </source>
</evidence>
<dbReference type="STRING" id="299467.A0A443SHT0"/>
<dbReference type="PANTHER" id="PTHR10279">
    <property type="entry name" value="ORNITHINE DECARBOXYLASE ANTIZYME"/>
    <property type="match status" value="1"/>
</dbReference>
<protein>
    <recommendedName>
        <fullName evidence="3">Ornithine decarboxylase antizyme</fullName>
    </recommendedName>
</protein>
<dbReference type="Gene3D" id="3.40.630.60">
    <property type="match status" value="1"/>
</dbReference>
<dbReference type="GO" id="GO:0045732">
    <property type="term" value="P:positive regulation of protein catabolic process"/>
    <property type="evidence" value="ECO:0007669"/>
    <property type="project" value="TreeGrafter"/>
</dbReference>
<evidence type="ECO:0000256" key="4">
    <source>
        <dbReference type="ARBA" id="ARBA00022758"/>
    </source>
</evidence>
<evidence type="ECO:0000256" key="3">
    <source>
        <dbReference type="ARBA" id="ARBA00017712"/>
    </source>
</evidence>
<evidence type="ECO:0000313" key="6">
    <source>
        <dbReference type="Proteomes" id="UP000288716"/>
    </source>
</evidence>
<dbReference type="GO" id="GO:0008073">
    <property type="term" value="F:ornithine decarboxylase inhibitor activity"/>
    <property type="evidence" value="ECO:0007669"/>
    <property type="project" value="InterPro"/>
</dbReference>
<comment type="similarity">
    <text evidence="1">Belongs to the ODC antizyme family.</text>
</comment>
<dbReference type="GO" id="GO:0005737">
    <property type="term" value="C:cytoplasm"/>
    <property type="evidence" value="ECO:0007669"/>
    <property type="project" value="TreeGrafter"/>
</dbReference>
<dbReference type="PANTHER" id="PTHR10279:SF10">
    <property type="entry name" value="ORNITHINE DECARBOXYLASE ANTIZYME"/>
    <property type="match status" value="1"/>
</dbReference>
<gene>
    <name evidence="5" type="ORF">B4U80_13732</name>
</gene>
<proteinExistence type="inferred from homology"/>
<reference evidence="5 6" key="1">
    <citation type="journal article" date="2018" name="Gigascience">
        <title>Genomes of trombidid mites reveal novel predicted allergens and laterally-transferred genes associated with secondary metabolism.</title>
        <authorList>
            <person name="Dong X."/>
            <person name="Chaisiri K."/>
            <person name="Xia D."/>
            <person name="Armstrong S.D."/>
            <person name="Fang Y."/>
            <person name="Donnelly M.J."/>
            <person name="Kadowaki T."/>
            <person name="McGarry J.W."/>
            <person name="Darby A.C."/>
            <person name="Makepeace B.L."/>
        </authorList>
    </citation>
    <scope>NUCLEOTIDE SEQUENCE [LARGE SCALE GENOMIC DNA]</scope>
    <source>
        <strain evidence="5">UoL-UT</strain>
    </source>
</reference>
<dbReference type="SUPFAM" id="SSF55729">
    <property type="entry name" value="Acyl-CoA N-acyltransferases (Nat)"/>
    <property type="match status" value="1"/>
</dbReference>
<dbReference type="InterPro" id="IPR002993">
    <property type="entry name" value="ODC_AZ"/>
</dbReference>
<dbReference type="Pfam" id="PF02100">
    <property type="entry name" value="ODC_AZ"/>
    <property type="match status" value="1"/>
</dbReference>
<accession>A0A443SHT0</accession>
<keyword evidence="6" id="KW-1185">Reference proteome</keyword>
<dbReference type="EMBL" id="NCKV01002260">
    <property type="protein sequence ID" value="RWS27091.1"/>
    <property type="molecule type" value="Genomic_DNA"/>
</dbReference>
<dbReference type="OrthoDB" id="5959761at2759"/>
<dbReference type="VEuPathDB" id="VectorBase:LDEU004949"/>
<dbReference type="InterPro" id="IPR016181">
    <property type="entry name" value="Acyl_CoA_acyltransferase"/>
</dbReference>
<dbReference type="GO" id="GO:0005634">
    <property type="term" value="C:nucleus"/>
    <property type="evidence" value="ECO:0007669"/>
    <property type="project" value="TreeGrafter"/>
</dbReference>
<evidence type="ECO:0000313" key="5">
    <source>
        <dbReference type="EMBL" id="RWS27091.1"/>
    </source>
</evidence>
<dbReference type="InterPro" id="IPR038581">
    <property type="entry name" value="ODC_AZ_sf"/>
</dbReference>
<sequence>MGRCLPKVSLAGSSKEAFVALLDYAEEMGMANVVICQPKNRIEKNQWMRMFSFFGFVTLPPNHPLAPMATSDDLVLMAYHIE</sequence>
<keyword evidence="4" id="KW-0688">Ribosomal frameshifting</keyword>
<name>A0A443SHT0_9ACAR</name>
<dbReference type="AlphaFoldDB" id="A0A443SHT0"/>
<comment type="caution">
    <text evidence="5">The sequence shown here is derived from an EMBL/GenBank/DDBJ whole genome shotgun (WGS) entry which is preliminary data.</text>
</comment>
<organism evidence="5 6">
    <name type="scientific">Leptotrombidium deliense</name>
    <dbReference type="NCBI Taxonomy" id="299467"/>
    <lineage>
        <taxon>Eukaryota</taxon>
        <taxon>Metazoa</taxon>
        <taxon>Ecdysozoa</taxon>
        <taxon>Arthropoda</taxon>
        <taxon>Chelicerata</taxon>
        <taxon>Arachnida</taxon>
        <taxon>Acari</taxon>
        <taxon>Acariformes</taxon>
        <taxon>Trombidiformes</taxon>
        <taxon>Prostigmata</taxon>
        <taxon>Anystina</taxon>
        <taxon>Parasitengona</taxon>
        <taxon>Trombiculoidea</taxon>
        <taxon>Trombiculidae</taxon>
        <taxon>Leptotrombidium</taxon>
    </lineage>
</organism>
<dbReference type="Proteomes" id="UP000288716">
    <property type="component" value="Unassembled WGS sequence"/>
</dbReference>